<organism evidence="2 3">
    <name type="scientific">Caenorhabditis auriculariae</name>
    <dbReference type="NCBI Taxonomy" id="2777116"/>
    <lineage>
        <taxon>Eukaryota</taxon>
        <taxon>Metazoa</taxon>
        <taxon>Ecdysozoa</taxon>
        <taxon>Nematoda</taxon>
        <taxon>Chromadorea</taxon>
        <taxon>Rhabditida</taxon>
        <taxon>Rhabditina</taxon>
        <taxon>Rhabditomorpha</taxon>
        <taxon>Rhabditoidea</taxon>
        <taxon>Rhabditidae</taxon>
        <taxon>Peloderinae</taxon>
        <taxon>Caenorhabditis</taxon>
    </lineage>
</organism>
<evidence type="ECO:0000313" key="2">
    <source>
        <dbReference type="EMBL" id="CAD6197443.1"/>
    </source>
</evidence>
<evidence type="ECO:0000256" key="1">
    <source>
        <dbReference type="SAM" id="MobiDB-lite"/>
    </source>
</evidence>
<protein>
    <submittedName>
        <fullName evidence="2">Uncharacterized protein</fullName>
    </submittedName>
</protein>
<dbReference type="AlphaFoldDB" id="A0A8S1HLM4"/>
<comment type="caution">
    <text evidence="2">The sequence shown here is derived from an EMBL/GenBank/DDBJ whole genome shotgun (WGS) entry which is preliminary data.</text>
</comment>
<accession>A0A8S1HLM4</accession>
<feature type="compositionally biased region" description="Polar residues" evidence="1">
    <location>
        <begin position="180"/>
        <end position="201"/>
    </location>
</feature>
<feature type="compositionally biased region" description="Basic and acidic residues" evidence="1">
    <location>
        <begin position="203"/>
        <end position="214"/>
    </location>
</feature>
<dbReference type="Proteomes" id="UP000835052">
    <property type="component" value="Unassembled WGS sequence"/>
</dbReference>
<dbReference type="EMBL" id="CAJGYM010000094">
    <property type="protein sequence ID" value="CAD6197443.1"/>
    <property type="molecule type" value="Genomic_DNA"/>
</dbReference>
<keyword evidence="3" id="KW-1185">Reference proteome</keyword>
<feature type="region of interest" description="Disordered" evidence="1">
    <location>
        <begin position="180"/>
        <end position="214"/>
    </location>
</feature>
<name>A0A8S1HLM4_9PELO</name>
<sequence>MKEIKHGETKKSVIYSLLLTPSSFGGWNLDVLIGSLQGFPSGSREVTLNEASLRGKLVVARKKESFRGKRARKRTPPDRSLVTSTPGAVLQESLQVGRQMLGWDSNPSPQIEGRVASPLYQARTIVPLVSAPHTAAGPEWPSVGLGREAPWLGIFGGASSRTISLSSHQLQEIVTTVKTVTGSESMPSQKKKTWQSSPSNHRTGKESEVRIEMK</sequence>
<evidence type="ECO:0000313" key="3">
    <source>
        <dbReference type="Proteomes" id="UP000835052"/>
    </source>
</evidence>
<proteinExistence type="predicted"/>
<reference evidence="2" key="1">
    <citation type="submission" date="2020-10" db="EMBL/GenBank/DDBJ databases">
        <authorList>
            <person name="Kikuchi T."/>
        </authorList>
    </citation>
    <scope>NUCLEOTIDE SEQUENCE</scope>
    <source>
        <strain evidence="2">NKZ352</strain>
    </source>
</reference>
<gene>
    <name evidence="2" type="ORF">CAUJ_LOCUS13352</name>
</gene>